<sequence>MGAQDRTEKVLRDMHVLFSKAQPYEGSTRNVIVDKNAMMDLLKELNGCMYDMMEEYELTVKSRDKANREMQKQGDDIVFEATRKAEDIYAASIMYTDNALDSLQETIKESQEAVTKIYEEAIKKIKEETSAVKTNQLELKSHLNDLIDTQKYLRLIDEENMRILKAKAEGTDEEFDDAPKYAAPEIRIDKEYFARAGLDIGEDLDQPAGDLDNEGNTISSEDLDAEYFKWQEEESGEEPKKHGKKGLGGLFGKKH</sequence>
<dbReference type="OrthoDB" id="1770915at2"/>
<evidence type="ECO:0000256" key="1">
    <source>
        <dbReference type="SAM" id="Coils"/>
    </source>
</evidence>
<evidence type="ECO:0000313" key="4">
    <source>
        <dbReference type="Proteomes" id="UP000327030"/>
    </source>
</evidence>
<accession>A0A5P6VNH1</accession>
<feature type="compositionally biased region" description="Basic and acidic residues" evidence="2">
    <location>
        <begin position="231"/>
        <end position="240"/>
    </location>
</feature>
<name>A0A5P6VNH1_PSEXY</name>
<protein>
    <recommendedName>
        <fullName evidence="5">ATP synthase F0 subunit B</fullName>
    </recommendedName>
</protein>
<evidence type="ECO:0000313" key="3">
    <source>
        <dbReference type="EMBL" id="QFJ54213.1"/>
    </source>
</evidence>
<dbReference type="KEGG" id="pxv:FXF36_04675"/>
<gene>
    <name evidence="3" type="ORF">FXF36_04675</name>
</gene>
<organism evidence="3 4">
    <name type="scientific">Pseudobutyrivibrio xylanivorans</name>
    <dbReference type="NCBI Taxonomy" id="185007"/>
    <lineage>
        <taxon>Bacteria</taxon>
        <taxon>Bacillati</taxon>
        <taxon>Bacillota</taxon>
        <taxon>Clostridia</taxon>
        <taxon>Lachnospirales</taxon>
        <taxon>Lachnospiraceae</taxon>
        <taxon>Pseudobutyrivibrio</taxon>
    </lineage>
</organism>
<dbReference type="Proteomes" id="UP000327030">
    <property type="component" value="Chromosome 1"/>
</dbReference>
<proteinExistence type="predicted"/>
<evidence type="ECO:0008006" key="5">
    <source>
        <dbReference type="Google" id="ProtNLM"/>
    </source>
</evidence>
<dbReference type="AlphaFoldDB" id="A0A5P6VNH1"/>
<evidence type="ECO:0000256" key="2">
    <source>
        <dbReference type="SAM" id="MobiDB-lite"/>
    </source>
</evidence>
<feature type="region of interest" description="Disordered" evidence="2">
    <location>
        <begin position="231"/>
        <end position="255"/>
    </location>
</feature>
<feature type="coiled-coil region" evidence="1">
    <location>
        <begin position="100"/>
        <end position="128"/>
    </location>
</feature>
<dbReference type="RefSeq" id="WP_151622709.1">
    <property type="nucleotide sequence ID" value="NZ_CP043028.1"/>
</dbReference>
<dbReference type="EMBL" id="CP043028">
    <property type="protein sequence ID" value="QFJ54213.1"/>
    <property type="molecule type" value="Genomic_DNA"/>
</dbReference>
<reference evidence="4" key="1">
    <citation type="submission" date="2019-08" db="EMBL/GenBank/DDBJ databases">
        <title>Complete Genome Sequence of the Polysaccharide-Degrading Rumen Bacterium Pseudobutyrivibrio xylanivorans MA3014.</title>
        <authorList>
            <person name="Palevich N."/>
            <person name="Maclean P.H."/>
            <person name="Kelly W.J."/>
            <person name="Leahy S.C."/>
            <person name="Rakonjac J."/>
            <person name="Attwood G.T."/>
        </authorList>
    </citation>
    <scope>NUCLEOTIDE SEQUENCE [LARGE SCALE GENOMIC DNA]</scope>
    <source>
        <strain evidence="4">MA3014</strain>
    </source>
</reference>
<keyword evidence="1" id="KW-0175">Coiled coil</keyword>
<feature type="compositionally biased region" description="Gly residues" evidence="2">
    <location>
        <begin position="246"/>
        <end position="255"/>
    </location>
</feature>